<feature type="domain" description="Heterokaryon incompatibility" evidence="1">
    <location>
        <begin position="237"/>
        <end position="404"/>
    </location>
</feature>
<dbReference type="AlphaFoldDB" id="A0A1M2VS43"/>
<dbReference type="PANTHER" id="PTHR33112:SF16">
    <property type="entry name" value="HETEROKARYON INCOMPATIBILITY DOMAIN-CONTAINING PROTEIN"/>
    <property type="match status" value="1"/>
</dbReference>
<reference evidence="2 3" key="1">
    <citation type="submission" date="2016-10" db="EMBL/GenBank/DDBJ databases">
        <title>Genome sequence of the basidiomycete white-rot fungus Trametes pubescens.</title>
        <authorList>
            <person name="Makela M.R."/>
            <person name="Granchi Z."/>
            <person name="Peng M."/>
            <person name="De Vries R.P."/>
            <person name="Grigoriev I."/>
            <person name="Riley R."/>
            <person name="Hilden K."/>
        </authorList>
    </citation>
    <scope>NUCLEOTIDE SEQUENCE [LARGE SCALE GENOMIC DNA]</scope>
    <source>
        <strain evidence="2 3">FBCC735</strain>
    </source>
</reference>
<dbReference type="PANTHER" id="PTHR33112">
    <property type="entry name" value="DOMAIN PROTEIN, PUTATIVE-RELATED"/>
    <property type="match status" value="1"/>
</dbReference>
<dbReference type="InterPro" id="IPR010730">
    <property type="entry name" value="HET"/>
</dbReference>
<dbReference type="STRING" id="154538.A0A1M2VS43"/>
<evidence type="ECO:0000313" key="2">
    <source>
        <dbReference type="EMBL" id="OJT10396.1"/>
    </source>
</evidence>
<evidence type="ECO:0000259" key="1">
    <source>
        <dbReference type="Pfam" id="PF06985"/>
    </source>
</evidence>
<keyword evidence="3" id="KW-1185">Reference proteome</keyword>
<dbReference type="Proteomes" id="UP000184267">
    <property type="component" value="Unassembled WGS sequence"/>
</dbReference>
<dbReference type="Pfam" id="PF06985">
    <property type="entry name" value="HET"/>
    <property type="match status" value="1"/>
</dbReference>
<dbReference type="OrthoDB" id="5125733at2759"/>
<protein>
    <recommendedName>
        <fullName evidence="1">Heterokaryon incompatibility domain-containing protein</fullName>
    </recommendedName>
</protein>
<sequence>MDPTLYELPFFPKESTLSQPPFFFEDRIDGCTLPSKSPSVCQGCWEGIFAVQLGLPLVSPRNGRWYRRWPEEISYSTSFTQLKSRAYAGCVWCRFVLREGRGYDPGKARGYDPDVRMIITVRGTLEKGGEGLDQIQNYQSLEVAINGRDEFKGFVYTALDDPAKPYFTIQNPILDVGSPRALALARQRIDECARGHGNCITISDFPDGSPLLPKRLVDCTDLTRPRLVTPTEEHAGYLALSYVWGEDQIHKTTKSNVPTYEHGIAPSLLPPTIRDAIRVTHTLGFRWLWVDSLCILQDSDEDKLHEIGRMHHIYRHAHLTIVAASAEKASEGFLHGRPPPDDDVALPFICPPRTPNSQLGYVDSRSEVAPSQVGQIYLSSSLWAKRSYRDELERMSTRAWCMQEYLLSPRSLIFTPRTILFRCRTARQCVGHSPRGIKDDPQLPDPLFLPVPPAAEPRSKQWEDAHDGWMEIVKNYSRRTASDESDKLVACAAIAEQFSCVLRCDYVAGLWRSDALLADLLWAAEVHSGWGRRHTRPATYRAPSWSWAAIEGAVELTLYKMDDVKNRTVALAEIVECWVTLENAALPYGRVTDGTLVLRGTPIPCHGGLGHKVDHDWGMSLPSFEQARCRKWGLGSLTSGEEDEIDFAKPKGSDRVLITTDCDADSELPGRMWVVPCVRWTDSSGSLWVHGIVLELALPSNSSKAEHTKIRFCFRRVGYFYDVVHPVETDTDFVGDQLWYPLIRAVKDGECPTEDIEIV</sequence>
<comment type="caution">
    <text evidence="2">The sequence shown here is derived from an EMBL/GenBank/DDBJ whole genome shotgun (WGS) entry which is preliminary data.</text>
</comment>
<dbReference type="EMBL" id="MNAD01000777">
    <property type="protein sequence ID" value="OJT10396.1"/>
    <property type="molecule type" value="Genomic_DNA"/>
</dbReference>
<evidence type="ECO:0000313" key="3">
    <source>
        <dbReference type="Proteomes" id="UP000184267"/>
    </source>
</evidence>
<dbReference type="OMA" id="QRIDECA"/>
<proteinExistence type="predicted"/>
<accession>A0A1M2VS43</accession>
<name>A0A1M2VS43_TRAPU</name>
<gene>
    <name evidence="2" type="ORF">TRAPUB_13088</name>
</gene>
<organism evidence="2 3">
    <name type="scientific">Trametes pubescens</name>
    <name type="common">White-rot fungus</name>
    <dbReference type="NCBI Taxonomy" id="154538"/>
    <lineage>
        <taxon>Eukaryota</taxon>
        <taxon>Fungi</taxon>
        <taxon>Dikarya</taxon>
        <taxon>Basidiomycota</taxon>
        <taxon>Agaricomycotina</taxon>
        <taxon>Agaricomycetes</taxon>
        <taxon>Polyporales</taxon>
        <taxon>Polyporaceae</taxon>
        <taxon>Trametes</taxon>
    </lineage>
</organism>